<gene>
    <name evidence="1" type="ORF">B0A49_12675</name>
</gene>
<sequence length="60" mass="6642">MDIEVRFSDALSTGDPTTLRDDHEESLFLTSDGIAGCVLITSVTDEPVSPDWFEVEVNLR</sequence>
<comment type="caution">
    <text evidence="1">The sequence shown here is derived from an EMBL/GenBank/DDBJ whole genome shotgun (WGS) entry which is preliminary data.</text>
</comment>
<dbReference type="AlphaFoldDB" id="A0A4U0VQC6"/>
<name>A0A4U0VQC6_9PEZI</name>
<evidence type="ECO:0000313" key="1">
    <source>
        <dbReference type="EMBL" id="TKA51727.1"/>
    </source>
</evidence>
<protein>
    <submittedName>
        <fullName evidence="1">Uncharacterized protein</fullName>
    </submittedName>
</protein>
<feature type="non-terminal residue" evidence="1">
    <location>
        <position position="60"/>
    </location>
</feature>
<evidence type="ECO:0000313" key="2">
    <source>
        <dbReference type="Proteomes" id="UP000308768"/>
    </source>
</evidence>
<keyword evidence="2" id="KW-1185">Reference proteome</keyword>
<dbReference type="Proteomes" id="UP000308768">
    <property type="component" value="Unassembled WGS sequence"/>
</dbReference>
<reference evidence="1 2" key="1">
    <citation type="submission" date="2017-03" db="EMBL/GenBank/DDBJ databases">
        <title>Genomes of endolithic fungi from Antarctica.</title>
        <authorList>
            <person name="Coleine C."/>
            <person name="Masonjones S."/>
            <person name="Stajich J.E."/>
        </authorList>
    </citation>
    <scope>NUCLEOTIDE SEQUENCE [LARGE SCALE GENOMIC DNA]</scope>
    <source>
        <strain evidence="1 2">CCFEE 5187</strain>
    </source>
</reference>
<proteinExistence type="predicted"/>
<dbReference type="EMBL" id="NAJN01002513">
    <property type="protein sequence ID" value="TKA51727.1"/>
    <property type="molecule type" value="Genomic_DNA"/>
</dbReference>
<accession>A0A4U0VQC6</accession>
<organism evidence="1 2">
    <name type="scientific">Cryomyces minteri</name>
    <dbReference type="NCBI Taxonomy" id="331657"/>
    <lineage>
        <taxon>Eukaryota</taxon>
        <taxon>Fungi</taxon>
        <taxon>Dikarya</taxon>
        <taxon>Ascomycota</taxon>
        <taxon>Pezizomycotina</taxon>
        <taxon>Dothideomycetes</taxon>
        <taxon>Dothideomycetes incertae sedis</taxon>
        <taxon>Cryomyces</taxon>
    </lineage>
</organism>